<dbReference type="SUPFAM" id="SSF81296">
    <property type="entry name" value="E set domains"/>
    <property type="match status" value="2"/>
</dbReference>
<feature type="region of interest" description="Disordered" evidence="4">
    <location>
        <begin position="1"/>
        <end position="23"/>
    </location>
</feature>
<evidence type="ECO:0000313" key="6">
    <source>
        <dbReference type="EMBL" id="KAF0022842.1"/>
    </source>
</evidence>
<protein>
    <recommendedName>
        <fullName evidence="5">Arrestin-like N-terminal domain-containing protein</fullName>
    </recommendedName>
</protein>
<dbReference type="AlphaFoldDB" id="A0A6A4RUV8"/>
<dbReference type="EMBL" id="VEVO01000023">
    <property type="protein sequence ID" value="KAF0022842.1"/>
    <property type="molecule type" value="Genomic_DNA"/>
</dbReference>
<reference evidence="6 7" key="1">
    <citation type="submission" date="2019-06" db="EMBL/GenBank/DDBJ databases">
        <title>Draft genomes of female and male turbot (Scophthalmus maximus).</title>
        <authorList>
            <person name="Xu H."/>
            <person name="Xu X.-W."/>
            <person name="Shao C."/>
            <person name="Chen S."/>
        </authorList>
    </citation>
    <scope>NUCLEOTIDE SEQUENCE [LARGE SCALE GENOMIC DNA]</scope>
    <source>
        <strain evidence="6">Ysfricsl-2016a</strain>
        <tissue evidence="6">Blood</tissue>
    </source>
</reference>
<dbReference type="GO" id="GO:0005737">
    <property type="term" value="C:cytoplasm"/>
    <property type="evidence" value="ECO:0007669"/>
    <property type="project" value="UniProtKB-SubCell"/>
</dbReference>
<dbReference type="InterPro" id="IPR000698">
    <property type="entry name" value="Arrestin"/>
</dbReference>
<dbReference type="InterPro" id="IPR017864">
    <property type="entry name" value="Arrestin_CS"/>
</dbReference>
<dbReference type="PANTHER" id="PTHR11792">
    <property type="entry name" value="ARRESTIN"/>
    <property type="match status" value="1"/>
</dbReference>
<organism evidence="6 7">
    <name type="scientific">Scophthalmus maximus</name>
    <name type="common">Turbot</name>
    <name type="synonym">Psetta maxima</name>
    <dbReference type="NCBI Taxonomy" id="52904"/>
    <lineage>
        <taxon>Eukaryota</taxon>
        <taxon>Metazoa</taxon>
        <taxon>Chordata</taxon>
        <taxon>Craniata</taxon>
        <taxon>Vertebrata</taxon>
        <taxon>Euteleostomi</taxon>
        <taxon>Actinopterygii</taxon>
        <taxon>Neopterygii</taxon>
        <taxon>Teleostei</taxon>
        <taxon>Neoteleostei</taxon>
        <taxon>Acanthomorphata</taxon>
        <taxon>Carangaria</taxon>
        <taxon>Pleuronectiformes</taxon>
        <taxon>Pleuronectoidei</taxon>
        <taxon>Scophthalmidae</taxon>
        <taxon>Scophthalmus</taxon>
    </lineage>
</organism>
<keyword evidence="3" id="KW-0963">Cytoplasm</keyword>
<evidence type="ECO:0000256" key="1">
    <source>
        <dbReference type="ARBA" id="ARBA00004496"/>
    </source>
</evidence>
<dbReference type="GO" id="GO:0031701">
    <property type="term" value="F:angiotensin receptor binding"/>
    <property type="evidence" value="ECO:0007669"/>
    <property type="project" value="TreeGrafter"/>
</dbReference>
<proteinExistence type="inferred from homology"/>
<evidence type="ECO:0000256" key="2">
    <source>
        <dbReference type="ARBA" id="ARBA00005298"/>
    </source>
</evidence>
<evidence type="ECO:0000313" key="7">
    <source>
        <dbReference type="Proteomes" id="UP000438429"/>
    </source>
</evidence>
<evidence type="ECO:0000256" key="4">
    <source>
        <dbReference type="SAM" id="MobiDB-lite"/>
    </source>
</evidence>
<dbReference type="Proteomes" id="UP000438429">
    <property type="component" value="Unassembled WGS sequence"/>
</dbReference>
<dbReference type="PRINTS" id="PR00309">
    <property type="entry name" value="ARRESTIN"/>
</dbReference>
<dbReference type="Pfam" id="PF00339">
    <property type="entry name" value="Arrestin_N"/>
    <property type="match status" value="1"/>
</dbReference>
<dbReference type="GO" id="GO:0070374">
    <property type="term" value="P:positive regulation of ERK1 and ERK2 cascade"/>
    <property type="evidence" value="ECO:0007669"/>
    <property type="project" value="TreeGrafter"/>
</dbReference>
<gene>
    <name evidence="6" type="ORF">F2P81_024823</name>
</gene>
<dbReference type="InterPro" id="IPR014756">
    <property type="entry name" value="Ig_E-set"/>
</dbReference>
<dbReference type="InterPro" id="IPR011021">
    <property type="entry name" value="Arrestin-like_N"/>
</dbReference>
<dbReference type="InterPro" id="IPR014753">
    <property type="entry name" value="Arrestin_N"/>
</dbReference>
<dbReference type="Gene3D" id="2.60.40.840">
    <property type="match status" value="1"/>
</dbReference>
<evidence type="ECO:0000259" key="5">
    <source>
        <dbReference type="Pfam" id="PF00339"/>
    </source>
</evidence>
<accession>A0A6A4RUV8</accession>
<feature type="domain" description="Arrestin-like N-terminal" evidence="5">
    <location>
        <begin position="57"/>
        <end position="169"/>
    </location>
</feature>
<comment type="subcellular location">
    <subcellularLocation>
        <location evidence="1">Cytoplasm</location>
    </subcellularLocation>
</comment>
<name>A0A6A4RUV8_SCOMX</name>
<dbReference type="GO" id="GO:0007399">
    <property type="term" value="P:nervous system development"/>
    <property type="evidence" value="ECO:0007669"/>
    <property type="project" value="UniProtKB-ARBA"/>
</dbReference>
<dbReference type="GO" id="GO:0002031">
    <property type="term" value="P:G protein-coupled receptor internalization"/>
    <property type="evidence" value="ECO:0007669"/>
    <property type="project" value="TreeGrafter"/>
</dbReference>
<comment type="similarity">
    <text evidence="2">Belongs to the arrestin family.</text>
</comment>
<comment type="caution">
    <text evidence="6">The sequence shown here is derived from an EMBL/GenBank/DDBJ whole genome shotgun (WGS) entry which is preliminary data.</text>
</comment>
<sequence>MGDKAGTRQSPLHVDQPPPPPPWRFHPAASRAYDRFPPCLSRCSLAPPSVIDTFCSSLFVTLTCAFRYGREDLDVLGLSFRKDLYISTFQAFPPVPEERKPNSRLQERLLKKLGQHAHPFYFTIPQNLPCSVTLQPGPEDTGKACGVDFEIRAFCAKTIEEKIHKSVNVHVTNNSTKTVKRVKISVRQYADICLFSTAQYKCPVAQLEADDQVSSSSTFCKVYTLTPTLDKNREKRGLALDGKLKHEDTNLASSTM</sequence>
<dbReference type="PROSITE" id="PS00295">
    <property type="entry name" value="ARRESTINS"/>
    <property type="match status" value="1"/>
</dbReference>
<evidence type="ECO:0000256" key="3">
    <source>
        <dbReference type="ARBA" id="ARBA00022490"/>
    </source>
</evidence>
<dbReference type="GO" id="GO:0007165">
    <property type="term" value="P:signal transduction"/>
    <property type="evidence" value="ECO:0007669"/>
    <property type="project" value="InterPro"/>
</dbReference>
<dbReference type="PANTHER" id="PTHR11792:SF20">
    <property type="entry name" value="BETA-ARRESTIN-2"/>
    <property type="match status" value="1"/>
</dbReference>